<name>A0A0R2LMZ6_9LACO</name>
<dbReference type="CDD" id="cd01164">
    <property type="entry name" value="FruK_PfkB_like"/>
    <property type="match status" value="1"/>
</dbReference>
<accession>A0A0R2LMZ6</accession>
<dbReference type="SUPFAM" id="SSF53613">
    <property type="entry name" value="Ribokinase-like"/>
    <property type="match status" value="1"/>
</dbReference>
<evidence type="ECO:0000256" key="2">
    <source>
        <dbReference type="ARBA" id="ARBA00022679"/>
    </source>
</evidence>
<dbReference type="GO" id="GO:0009024">
    <property type="term" value="F:tagatose-6-phosphate kinase activity"/>
    <property type="evidence" value="ECO:0007669"/>
    <property type="project" value="UniProtKB-EC"/>
</dbReference>
<evidence type="ECO:0000256" key="5">
    <source>
        <dbReference type="ARBA" id="ARBA00022777"/>
    </source>
</evidence>
<comment type="caution">
    <text evidence="9">The sequence shown here is derived from an EMBL/GenBank/DDBJ whole genome shotgun (WGS) entry which is preliminary data.</text>
</comment>
<evidence type="ECO:0000259" key="8">
    <source>
        <dbReference type="Pfam" id="PF00294"/>
    </source>
</evidence>
<dbReference type="PIRSF" id="PIRSF000535">
    <property type="entry name" value="1PFK/6PFK/LacC"/>
    <property type="match status" value="1"/>
</dbReference>
<evidence type="ECO:0000313" key="10">
    <source>
        <dbReference type="Proteomes" id="UP000051886"/>
    </source>
</evidence>
<evidence type="ECO:0000313" key="9">
    <source>
        <dbReference type="EMBL" id="KRO01644.1"/>
    </source>
</evidence>
<comment type="similarity">
    <text evidence="1">Belongs to the carbohydrate kinase pfkB family.</text>
</comment>
<dbReference type="PATRIC" id="fig|449659.4.peg.2218"/>
<evidence type="ECO:0000256" key="3">
    <source>
        <dbReference type="ARBA" id="ARBA00022736"/>
    </source>
</evidence>
<comment type="catalytic activity">
    <reaction evidence="7">
        <text>D-tagatofuranose 6-phosphate + ATP = D-tagatofuranose 1,6-bisphosphate + ADP + H(+)</text>
        <dbReference type="Rhea" id="RHEA:12420"/>
        <dbReference type="ChEBI" id="CHEBI:15378"/>
        <dbReference type="ChEBI" id="CHEBI:30616"/>
        <dbReference type="ChEBI" id="CHEBI:58694"/>
        <dbReference type="ChEBI" id="CHEBI:58695"/>
        <dbReference type="ChEBI" id="CHEBI:456216"/>
        <dbReference type="EC" id="2.7.1.144"/>
    </reaction>
</comment>
<dbReference type="InterPro" id="IPR030489">
    <property type="entry name" value="TR_Rrf2-type_CS"/>
</dbReference>
<dbReference type="UniPathway" id="UPA00704">
    <property type="reaction ID" value="UER00715"/>
</dbReference>
<dbReference type="GO" id="GO:0044281">
    <property type="term" value="P:small molecule metabolic process"/>
    <property type="evidence" value="ECO:0007669"/>
    <property type="project" value="UniProtKB-ARBA"/>
</dbReference>
<proteinExistence type="inferred from homology"/>
<dbReference type="STRING" id="449659.IV66_GL002158"/>
<evidence type="ECO:0000256" key="7">
    <source>
        <dbReference type="PIRNR" id="PIRNR000535"/>
    </source>
</evidence>
<dbReference type="NCBIfam" id="TIGR03168">
    <property type="entry name" value="1-PFK"/>
    <property type="match status" value="1"/>
</dbReference>
<dbReference type="PANTHER" id="PTHR46566">
    <property type="entry name" value="1-PHOSPHOFRUCTOKINASE-RELATED"/>
    <property type="match status" value="1"/>
</dbReference>
<keyword evidence="2 7" id="KW-0808">Transferase</keyword>
<dbReference type="GO" id="GO:0008662">
    <property type="term" value="F:1-phosphofructokinase activity"/>
    <property type="evidence" value="ECO:0007669"/>
    <property type="project" value="InterPro"/>
</dbReference>
<reference evidence="9 10" key="1">
    <citation type="journal article" date="2015" name="Genome Announc.">
        <title>Expanding the biotechnology potential of lactobacilli through comparative genomics of 213 strains and associated genera.</title>
        <authorList>
            <person name="Sun Z."/>
            <person name="Harris H.M."/>
            <person name="McCann A."/>
            <person name="Guo C."/>
            <person name="Argimon S."/>
            <person name="Zhang W."/>
            <person name="Yang X."/>
            <person name="Jeffery I.B."/>
            <person name="Cooney J.C."/>
            <person name="Kagawa T.F."/>
            <person name="Liu W."/>
            <person name="Song Y."/>
            <person name="Salvetti E."/>
            <person name="Wrobel A."/>
            <person name="Rasinkangas P."/>
            <person name="Parkhill J."/>
            <person name="Rea M.C."/>
            <person name="O'Sullivan O."/>
            <person name="Ritari J."/>
            <person name="Douillard F.P."/>
            <person name="Paul Ross R."/>
            <person name="Yang R."/>
            <person name="Briner A.E."/>
            <person name="Felis G.E."/>
            <person name="de Vos W.M."/>
            <person name="Barrangou R."/>
            <person name="Klaenhammer T.R."/>
            <person name="Caufield P.W."/>
            <person name="Cui Y."/>
            <person name="Zhang H."/>
            <person name="O'Toole P.W."/>
        </authorList>
    </citation>
    <scope>NUCLEOTIDE SEQUENCE [LARGE SCALE GENOMIC DNA]</scope>
    <source>
        <strain evidence="9 10">NBRC 103219</strain>
    </source>
</reference>
<dbReference type="InterPro" id="IPR017583">
    <property type="entry name" value="Tagatose/fructose_Pkinase"/>
</dbReference>
<dbReference type="GO" id="GO:0005988">
    <property type="term" value="P:lactose metabolic process"/>
    <property type="evidence" value="ECO:0007669"/>
    <property type="project" value="UniProtKB-KW"/>
</dbReference>
<dbReference type="FunFam" id="3.40.1190.20:FF:000001">
    <property type="entry name" value="Phosphofructokinase"/>
    <property type="match status" value="1"/>
</dbReference>
<keyword evidence="6 7" id="KW-0067">ATP-binding</keyword>
<dbReference type="Gene3D" id="3.40.1190.20">
    <property type="match status" value="1"/>
</dbReference>
<dbReference type="NCBIfam" id="TIGR03828">
    <property type="entry name" value="pfkB"/>
    <property type="match status" value="1"/>
</dbReference>
<dbReference type="InterPro" id="IPR029056">
    <property type="entry name" value="Ribokinase-like"/>
</dbReference>
<dbReference type="Proteomes" id="UP000051886">
    <property type="component" value="Unassembled WGS sequence"/>
</dbReference>
<dbReference type="EC" id="2.7.1.144" evidence="7"/>
<dbReference type="GO" id="GO:0005524">
    <property type="term" value="F:ATP binding"/>
    <property type="evidence" value="ECO:0007669"/>
    <property type="project" value="UniProtKB-KW"/>
</dbReference>
<keyword evidence="5 9" id="KW-0418">Kinase</keyword>
<evidence type="ECO:0000256" key="4">
    <source>
        <dbReference type="ARBA" id="ARBA00022741"/>
    </source>
</evidence>
<evidence type="ECO:0000256" key="1">
    <source>
        <dbReference type="ARBA" id="ARBA00005380"/>
    </source>
</evidence>
<dbReference type="AlphaFoldDB" id="A0A0R2LMZ6"/>
<dbReference type="PANTHER" id="PTHR46566:SF1">
    <property type="entry name" value="1-PHOSPHOFRUCTOKINASE"/>
    <property type="match status" value="1"/>
</dbReference>
<sequence length="317" mass="35120">MKMEGESMIYTLTLNPAIDLFIETNELKKNSVNRTKKYDIQANGKGINVSFILKRLGISNTATGVGGGFTLNYIQQELANNNIENFFINTDGITRINVFTHVNSQDCEYKLVNPGPKVTQESQVKLLQYFDRLKTGDIVSLSGSFSSGINPNIITKLAKIIKQKEADFIIDTSYSEVLDVLKYHPLLIKPNQEEIKKWFNIDKEFSIKETITLAQRLIKAGAQNVLLSLGENGAAFISKDSVYYGNAPKITALNSAGAGDTMLGTFIAGMVNQLDAKSNLQKSIAAGSDTTQSMWITDFKNVDLLEKQVKVERLTDI</sequence>
<dbReference type="InterPro" id="IPR022463">
    <property type="entry name" value="1-PFruKinase"/>
</dbReference>
<organism evidence="9 10">
    <name type="scientific">Ligilactobacillus pobuzihii</name>
    <dbReference type="NCBI Taxonomy" id="449659"/>
    <lineage>
        <taxon>Bacteria</taxon>
        <taxon>Bacillati</taxon>
        <taxon>Bacillota</taxon>
        <taxon>Bacilli</taxon>
        <taxon>Lactobacillales</taxon>
        <taxon>Lactobacillaceae</taxon>
        <taxon>Ligilactobacillus</taxon>
    </lineage>
</organism>
<dbReference type="GO" id="GO:0016052">
    <property type="term" value="P:carbohydrate catabolic process"/>
    <property type="evidence" value="ECO:0007669"/>
    <property type="project" value="UniProtKB-ARBA"/>
</dbReference>
<dbReference type="EMBL" id="JQCN01000007">
    <property type="protein sequence ID" value="KRO01644.1"/>
    <property type="molecule type" value="Genomic_DNA"/>
</dbReference>
<protein>
    <recommendedName>
        <fullName evidence="7">Tagatose-6-phosphate kinase</fullName>
        <ecNumber evidence="7">2.7.1.144</ecNumber>
    </recommendedName>
</protein>
<dbReference type="Pfam" id="PF00294">
    <property type="entry name" value="PfkB"/>
    <property type="match status" value="1"/>
</dbReference>
<gene>
    <name evidence="9" type="ORF">IV66_GL002158</name>
</gene>
<dbReference type="PROSITE" id="PS01332">
    <property type="entry name" value="HTH_RRF2_1"/>
    <property type="match status" value="1"/>
</dbReference>
<dbReference type="GO" id="GO:2001059">
    <property type="term" value="P:D-tagatose 6-phosphate catabolic process"/>
    <property type="evidence" value="ECO:0007669"/>
    <property type="project" value="UniProtKB-UniPathway"/>
</dbReference>
<keyword evidence="4 7" id="KW-0547">Nucleotide-binding</keyword>
<comment type="similarity">
    <text evidence="7">Belongs to the carbohydrate kinase PfkB family. LacC subfamily.</text>
</comment>
<keyword evidence="3 7" id="KW-0423">Lactose metabolism</keyword>
<evidence type="ECO:0000256" key="6">
    <source>
        <dbReference type="ARBA" id="ARBA00022840"/>
    </source>
</evidence>
<feature type="domain" description="Carbohydrate kinase PfkB" evidence="8">
    <location>
        <begin position="17"/>
        <end position="292"/>
    </location>
</feature>
<keyword evidence="10" id="KW-1185">Reference proteome</keyword>
<comment type="pathway">
    <text evidence="7">Carbohydrate metabolism; D-tagatose 6-phosphate degradation; D-glyceraldehyde 3-phosphate and glycerone phosphate from D-tagatose 6-phosphate: step 1/2.</text>
</comment>
<dbReference type="GO" id="GO:0005829">
    <property type="term" value="C:cytosol"/>
    <property type="evidence" value="ECO:0007669"/>
    <property type="project" value="TreeGrafter"/>
</dbReference>
<dbReference type="InterPro" id="IPR011611">
    <property type="entry name" value="PfkB_dom"/>
</dbReference>